<dbReference type="Gene3D" id="3.30.420.40">
    <property type="match status" value="2"/>
</dbReference>
<accession>A0A7C4TCE5</accession>
<dbReference type="InterPro" id="IPR043129">
    <property type="entry name" value="ATPase_NBD"/>
</dbReference>
<evidence type="ECO:0000256" key="1">
    <source>
        <dbReference type="ARBA" id="ARBA00006479"/>
    </source>
</evidence>
<dbReference type="PANTHER" id="PTHR18964">
    <property type="entry name" value="ROK (REPRESSOR, ORF, KINASE) FAMILY"/>
    <property type="match status" value="1"/>
</dbReference>
<gene>
    <name evidence="2" type="ORF">ENV60_00100</name>
</gene>
<dbReference type="InterPro" id="IPR049874">
    <property type="entry name" value="ROK_cs"/>
</dbReference>
<dbReference type="InterPro" id="IPR000600">
    <property type="entry name" value="ROK"/>
</dbReference>
<reference evidence="2" key="1">
    <citation type="journal article" date="2020" name="mSystems">
        <title>Genome- and Community-Level Interaction Insights into Carbon Utilization and Element Cycling Functions of Hydrothermarchaeota in Hydrothermal Sediment.</title>
        <authorList>
            <person name="Zhou Z."/>
            <person name="Liu Y."/>
            <person name="Xu W."/>
            <person name="Pan J."/>
            <person name="Luo Z.H."/>
            <person name="Li M."/>
        </authorList>
    </citation>
    <scope>NUCLEOTIDE SEQUENCE [LARGE SCALE GENOMIC DNA]</scope>
    <source>
        <strain evidence="2">SpSt-774</strain>
    </source>
</reference>
<dbReference type="AlphaFoldDB" id="A0A7C4TCE5"/>
<evidence type="ECO:0000313" key="2">
    <source>
        <dbReference type="EMBL" id="HGV96690.1"/>
    </source>
</evidence>
<dbReference type="PROSITE" id="PS01125">
    <property type="entry name" value="ROK"/>
    <property type="match status" value="1"/>
</dbReference>
<dbReference type="EMBL" id="DTGZ01000002">
    <property type="protein sequence ID" value="HGV96690.1"/>
    <property type="molecule type" value="Genomic_DNA"/>
</dbReference>
<organism evidence="2">
    <name type="scientific">candidate division WOR-3 bacterium</name>
    <dbReference type="NCBI Taxonomy" id="2052148"/>
    <lineage>
        <taxon>Bacteria</taxon>
        <taxon>Bacteria division WOR-3</taxon>
    </lineage>
</organism>
<protein>
    <submittedName>
        <fullName evidence="2">ROK family protein</fullName>
    </submittedName>
</protein>
<proteinExistence type="inferred from homology"/>
<sequence>MTIIGIDVGGTNIKSGLVNRNLIIRRYLIPTLTNSGLDATLNQIFNAVYKLGGDFSAIGIGIAGIIDSKNGIVRFSPNLKGWHNVKLAEILKKEFKKPVRILNDVNAILFGEWLFGAGRGYKNVFLFTLGTGVGGAMVCEGKMVFGYNGFAGEFGHMTIKFDGAKCLCGNYGCLERYVGARAIIKLAQRKMAKYDSSLKKFPQLTPEIIAQEAKRGDKVARDVFSEIGEIIGIGISNIINFLDPEVVIVSGGIARAGRILFEPIRKSVARRILGEKYRSFKILPGQLGDDAGILGAAHFAHHSFSLNWKVENQIIR</sequence>
<name>A0A7C4TCE5_UNCW3</name>
<dbReference type="PANTHER" id="PTHR18964:SF149">
    <property type="entry name" value="BIFUNCTIONAL UDP-N-ACETYLGLUCOSAMINE 2-EPIMERASE_N-ACETYLMANNOSAMINE KINASE"/>
    <property type="match status" value="1"/>
</dbReference>
<dbReference type="Pfam" id="PF00480">
    <property type="entry name" value="ROK"/>
    <property type="match status" value="1"/>
</dbReference>
<dbReference type="SUPFAM" id="SSF53067">
    <property type="entry name" value="Actin-like ATPase domain"/>
    <property type="match status" value="1"/>
</dbReference>
<comment type="similarity">
    <text evidence="1">Belongs to the ROK (NagC/XylR) family.</text>
</comment>
<comment type="caution">
    <text evidence="2">The sequence shown here is derived from an EMBL/GenBank/DDBJ whole genome shotgun (WGS) entry which is preliminary data.</text>
</comment>